<reference evidence="2" key="2">
    <citation type="submission" date="2023-01" db="EMBL/GenBank/DDBJ databases">
        <title>Draft genome sequence of Devosia yakushimensis strain NBRC 103855.</title>
        <authorList>
            <person name="Sun Q."/>
            <person name="Mori K."/>
        </authorList>
    </citation>
    <scope>NUCLEOTIDE SEQUENCE</scope>
    <source>
        <strain evidence="2">NBRC 103855</strain>
    </source>
</reference>
<gene>
    <name evidence="2" type="ORF">GCM10007913_01920</name>
</gene>
<dbReference type="Proteomes" id="UP001161406">
    <property type="component" value="Unassembled WGS sequence"/>
</dbReference>
<keyword evidence="3" id="KW-1185">Reference proteome</keyword>
<reference evidence="2" key="1">
    <citation type="journal article" date="2014" name="Int. J. Syst. Evol. Microbiol.">
        <title>Complete genome of a new Firmicutes species belonging to the dominant human colonic microbiota ('Ruminococcus bicirculans') reveals two chromosomes and a selective capacity to utilize plant glucans.</title>
        <authorList>
            <consortium name="NISC Comparative Sequencing Program"/>
            <person name="Wegmann U."/>
            <person name="Louis P."/>
            <person name="Goesmann A."/>
            <person name="Henrissat B."/>
            <person name="Duncan S.H."/>
            <person name="Flint H.J."/>
        </authorList>
    </citation>
    <scope>NUCLEOTIDE SEQUENCE</scope>
    <source>
        <strain evidence="2">NBRC 103855</strain>
    </source>
</reference>
<name>A0ABQ5UAP4_9HYPH</name>
<feature type="region of interest" description="Disordered" evidence="1">
    <location>
        <begin position="51"/>
        <end position="70"/>
    </location>
</feature>
<accession>A0ABQ5UAP4</accession>
<evidence type="ECO:0000256" key="1">
    <source>
        <dbReference type="SAM" id="MobiDB-lite"/>
    </source>
</evidence>
<feature type="compositionally biased region" description="Low complexity" evidence="1">
    <location>
        <begin position="51"/>
        <end position="61"/>
    </location>
</feature>
<dbReference type="RefSeq" id="WP_284387083.1">
    <property type="nucleotide sequence ID" value="NZ_BSNG01000001.1"/>
</dbReference>
<organism evidence="2 3">
    <name type="scientific">Devosia yakushimensis</name>
    <dbReference type="NCBI Taxonomy" id="470028"/>
    <lineage>
        <taxon>Bacteria</taxon>
        <taxon>Pseudomonadati</taxon>
        <taxon>Pseudomonadota</taxon>
        <taxon>Alphaproteobacteria</taxon>
        <taxon>Hyphomicrobiales</taxon>
        <taxon>Devosiaceae</taxon>
        <taxon>Devosia</taxon>
    </lineage>
</organism>
<comment type="caution">
    <text evidence="2">The sequence shown here is derived from an EMBL/GenBank/DDBJ whole genome shotgun (WGS) entry which is preliminary data.</text>
</comment>
<sequence>MDEPKLSPFALTRARIMLLALGALLVVIAISTSLGGINAYQQLREANAAATQAAPAEAGAAQSSTENTAP</sequence>
<protein>
    <submittedName>
        <fullName evidence="2">Uncharacterized protein</fullName>
    </submittedName>
</protein>
<proteinExistence type="predicted"/>
<evidence type="ECO:0000313" key="2">
    <source>
        <dbReference type="EMBL" id="GLQ08260.1"/>
    </source>
</evidence>
<dbReference type="EMBL" id="BSNG01000001">
    <property type="protein sequence ID" value="GLQ08260.1"/>
    <property type="molecule type" value="Genomic_DNA"/>
</dbReference>
<evidence type="ECO:0000313" key="3">
    <source>
        <dbReference type="Proteomes" id="UP001161406"/>
    </source>
</evidence>